<dbReference type="HOGENOM" id="CLU_637323_0_0_7"/>
<dbReference type="RefSeq" id="WP_014813313.1">
    <property type="nucleotide sequence ID" value="NC_018026.1"/>
</dbReference>
<gene>
    <name evidence="1" type="ordered locus">Desti_5657</name>
</gene>
<dbReference type="Proteomes" id="UP000006055">
    <property type="component" value="Plasmid pDESTI.01"/>
</dbReference>
<evidence type="ECO:0008006" key="3">
    <source>
        <dbReference type="Google" id="ProtNLM"/>
    </source>
</evidence>
<dbReference type="InterPro" id="IPR021228">
    <property type="entry name" value="BrxD"/>
</dbReference>
<dbReference type="Pfam" id="PF10923">
    <property type="entry name" value="BrxC_BrxD"/>
    <property type="match status" value="2"/>
</dbReference>
<dbReference type="InterPro" id="IPR027417">
    <property type="entry name" value="P-loop_NTPase"/>
</dbReference>
<reference evidence="2" key="1">
    <citation type="submission" date="2012-06" db="EMBL/GenBank/DDBJ databases">
        <title>Complete sequence of plasmid of Desulfomonile tiedjei DSM 6799.</title>
        <authorList>
            <person name="Lucas S."/>
            <person name="Copeland A."/>
            <person name="Lapidus A."/>
            <person name="Glavina del Rio T."/>
            <person name="Dalin E."/>
            <person name="Tice H."/>
            <person name="Bruce D."/>
            <person name="Goodwin L."/>
            <person name="Pitluck S."/>
            <person name="Peters L."/>
            <person name="Ovchinnikova G."/>
            <person name="Zeytun A."/>
            <person name="Lu M."/>
            <person name="Kyrpides N."/>
            <person name="Mavromatis K."/>
            <person name="Ivanova N."/>
            <person name="Brettin T."/>
            <person name="Detter J.C."/>
            <person name="Han C."/>
            <person name="Larimer F."/>
            <person name="Land M."/>
            <person name="Hauser L."/>
            <person name="Markowitz V."/>
            <person name="Cheng J.-F."/>
            <person name="Hugenholtz P."/>
            <person name="Woyke T."/>
            <person name="Wu D."/>
            <person name="Spring S."/>
            <person name="Schroeder M."/>
            <person name="Brambilla E."/>
            <person name="Klenk H.-P."/>
            <person name="Eisen J.A."/>
        </authorList>
    </citation>
    <scope>NUCLEOTIDE SEQUENCE [LARGE SCALE GENOMIC DNA]</scope>
    <source>
        <strain evidence="2">ATCC 49306 / DSM 6799 / DCB-1</strain>
        <plasmid evidence="2">Plasmid pDESTI.01</plasmid>
    </source>
</reference>
<organism evidence="1 2">
    <name type="scientific">Desulfomonile tiedjei (strain ATCC 49306 / DSM 6799 / DCB-1)</name>
    <dbReference type="NCBI Taxonomy" id="706587"/>
    <lineage>
        <taxon>Bacteria</taxon>
        <taxon>Pseudomonadati</taxon>
        <taxon>Thermodesulfobacteriota</taxon>
        <taxon>Desulfomonilia</taxon>
        <taxon>Desulfomonilales</taxon>
        <taxon>Desulfomonilaceae</taxon>
        <taxon>Desulfomonile</taxon>
    </lineage>
</organism>
<dbReference type="AlphaFoldDB" id="I4CF95"/>
<keyword evidence="1" id="KW-0614">Plasmid</keyword>
<accession>I4CF95</accession>
<keyword evidence="2" id="KW-1185">Reference proteome</keyword>
<dbReference type="SUPFAM" id="SSF52540">
    <property type="entry name" value="P-loop containing nucleoside triphosphate hydrolases"/>
    <property type="match status" value="1"/>
</dbReference>
<geneLocation type="plasmid" evidence="1 2">
    <name>pDESTI.01</name>
</geneLocation>
<sequence>MDRNEALKVIYAFRNGIPPESRVSLFTVGRQTELEELTRLFDGEGGLLLQANSGSGKTHLFRFLREKALADGFAVGSITLDSSAEVKLNRMDQIVAAVFRDIQLPGMEERGIRAFFDTLCRQISDARYSRDPENFWTRLTNDWKWDSSDLLQSPALYIALRAWSCGGDSEKDLIEDWLSYPWNYYTNRKDLHRRLIADMKAHFKDPRPPSALLDVRAGTFNFQEPGYVQSWAALSDLRTLSKGAGFKDFILLFDEVEDIIYNLGNLKWQQIAFRNLLRFFSSDGIGVKSFFAVTPDFEQKCRELLVKREKWSEEFAPLESLPRFRISPLGAEELKELAGRIAEVHGTAYEWEDKVKEALPEIETIVDRLSASPEADRTRQTVKAIVEHLDQAYEDTE</sequence>
<evidence type="ECO:0000313" key="1">
    <source>
        <dbReference type="EMBL" id="AFM28236.1"/>
    </source>
</evidence>
<name>I4CF95_DESTA</name>
<dbReference type="KEGG" id="dti:Desti_5657"/>
<dbReference type="EMBL" id="CP003361">
    <property type="protein sequence ID" value="AFM28236.1"/>
    <property type="molecule type" value="Genomic_DNA"/>
</dbReference>
<protein>
    <recommendedName>
        <fullName evidence="3">ATP-binding protein</fullName>
    </recommendedName>
</protein>
<proteinExistence type="predicted"/>
<evidence type="ECO:0000313" key="2">
    <source>
        <dbReference type="Proteomes" id="UP000006055"/>
    </source>
</evidence>